<dbReference type="SUPFAM" id="SSF52540">
    <property type="entry name" value="P-loop containing nucleoside triphosphate hydrolases"/>
    <property type="match status" value="1"/>
</dbReference>
<protein>
    <submittedName>
        <fullName evidence="1">AAA+ ATPase superfamily predicted ATPase</fullName>
    </submittedName>
</protein>
<gene>
    <name evidence="1" type="ORF">IW245_007815</name>
</gene>
<accession>A0A8J7KPS3</accession>
<dbReference type="PANTHER" id="PTHR34704">
    <property type="entry name" value="ATPASE"/>
    <property type="match status" value="1"/>
</dbReference>
<keyword evidence="2" id="KW-1185">Reference proteome</keyword>
<sequence>MTSWVKPADLHARDWEWQTLSDFAVSDVSGASLGLVYGRRRQGKTLLLELLAEASGGFMYGAQQQTEAQNLADLGVAYARHVGAPAPVSFADWRHALDALLALEGPVIIDEFPYLVSTTPALPSQLQLALSPWGAAKREGRSRLILCGSALSTMRGLLSGGAPLRGRATMELLVRPFWFREAAGFWGLSDDPDLAFRVHALVGGTPAYLEMSGGAPRSARDFDAWVCRALLSPASAMFREGNLLLREEPEISDPTSYASVLTAVSMGRIRRTEIAATLGRPATAIAHPLAGLEDIGLLERVEDAFKSRRGTFRISDPVVRLHQLVISRDEGRLVRREAERVWAEAADTVASKMYGPHLEDLAREWVLSHADVDTLGGRPSWVRPATLSCREHQQGHELDIVAMRSTPFDGDHVLAIGEVKATGKPMDLPALERLIHLRDLAPSDRVRDLPRILMFSRAGFTKALLKIADDRQDLELVDMTRLYQGN</sequence>
<dbReference type="Gene3D" id="3.40.50.300">
    <property type="entry name" value="P-loop containing nucleotide triphosphate hydrolases"/>
    <property type="match status" value="1"/>
</dbReference>
<dbReference type="Proteomes" id="UP000622552">
    <property type="component" value="Unassembled WGS sequence"/>
</dbReference>
<evidence type="ECO:0000313" key="2">
    <source>
        <dbReference type="Proteomes" id="UP000622552"/>
    </source>
</evidence>
<dbReference type="PANTHER" id="PTHR34704:SF1">
    <property type="entry name" value="ATPASE"/>
    <property type="match status" value="1"/>
</dbReference>
<evidence type="ECO:0000313" key="1">
    <source>
        <dbReference type="EMBL" id="MBG6141621.1"/>
    </source>
</evidence>
<comment type="caution">
    <text evidence="1">The sequence shown here is derived from an EMBL/GenBank/DDBJ whole genome shotgun (WGS) entry which is preliminary data.</text>
</comment>
<dbReference type="AlphaFoldDB" id="A0A8J7KPS3"/>
<dbReference type="InterPro" id="IPR036388">
    <property type="entry name" value="WH-like_DNA-bd_sf"/>
</dbReference>
<dbReference type="EMBL" id="JADOUF010000001">
    <property type="protein sequence ID" value="MBG6141621.1"/>
    <property type="molecule type" value="Genomic_DNA"/>
</dbReference>
<name>A0A8J7KPS3_9ACTN</name>
<reference evidence="1" key="1">
    <citation type="submission" date="2020-11" db="EMBL/GenBank/DDBJ databases">
        <title>Sequencing the genomes of 1000 actinobacteria strains.</title>
        <authorList>
            <person name="Klenk H.-P."/>
        </authorList>
    </citation>
    <scope>NUCLEOTIDE SEQUENCE</scope>
    <source>
        <strain evidence="1">DSM 45356</strain>
    </source>
</reference>
<proteinExistence type="predicted"/>
<dbReference type="SUPFAM" id="SSF46785">
    <property type="entry name" value="Winged helix' DNA-binding domain"/>
    <property type="match status" value="1"/>
</dbReference>
<dbReference type="RefSeq" id="WP_233472966.1">
    <property type="nucleotide sequence ID" value="NZ_BONS01000013.1"/>
</dbReference>
<dbReference type="Gene3D" id="1.10.10.10">
    <property type="entry name" value="Winged helix-like DNA-binding domain superfamily/Winged helix DNA-binding domain"/>
    <property type="match status" value="1"/>
</dbReference>
<dbReference type="InterPro" id="IPR027417">
    <property type="entry name" value="P-loop_NTPase"/>
</dbReference>
<dbReference type="InterPro" id="IPR036390">
    <property type="entry name" value="WH_DNA-bd_sf"/>
</dbReference>
<organism evidence="1 2">
    <name type="scientific">Longispora fulva</name>
    <dbReference type="NCBI Taxonomy" id="619741"/>
    <lineage>
        <taxon>Bacteria</taxon>
        <taxon>Bacillati</taxon>
        <taxon>Actinomycetota</taxon>
        <taxon>Actinomycetes</taxon>
        <taxon>Micromonosporales</taxon>
        <taxon>Micromonosporaceae</taxon>
        <taxon>Longispora</taxon>
    </lineage>
</organism>